<dbReference type="Proteomes" id="UP000319210">
    <property type="component" value="Unassembled WGS sequence"/>
</dbReference>
<name>A0A4Y3R713_STRCI</name>
<dbReference type="AlphaFoldDB" id="A0A4Y3R713"/>
<feature type="compositionally biased region" description="Basic and acidic residues" evidence="1">
    <location>
        <begin position="353"/>
        <end position="377"/>
    </location>
</feature>
<feature type="region of interest" description="Disordered" evidence="1">
    <location>
        <begin position="79"/>
        <end position="139"/>
    </location>
</feature>
<dbReference type="EMBL" id="BJMM01000044">
    <property type="protein sequence ID" value="GEB53159.1"/>
    <property type="molecule type" value="Genomic_DNA"/>
</dbReference>
<keyword evidence="2" id="KW-0812">Transmembrane</keyword>
<gene>
    <name evidence="3" type="ORF">SCA03_57100</name>
</gene>
<reference evidence="3 4" key="1">
    <citation type="submission" date="2019-06" db="EMBL/GenBank/DDBJ databases">
        <title>Whole genome shotgun sequence of Streptomyces cacaoi subsp. cacaoi NBRC 12748.</title>
        <authorList>
            <person name="Hosoyama A."/>
            <person name="Uohara A."/>
            <person name="Ohji S."/>
            <person name="Ichikawa N."/>
        </authorList>
    </citation>
    <scope>NUCLEOTIDE SEQUENCE [LARGE SCALE GENOMIC DNA]</scope>
    <source>
        <strain evidence="3 4">NBRC 12748</strain>
    </source>
</reference>
<feature type="transmembrane region" description="Helical" evidence="2">
    <location>
        <begin position="164"/>
        <end position="188"/>
    </location>
</feature>
<evidence type="ECO:0000256" key="1">
    <source>
        <dbReference type="SAM" id="MobiDB-lite"/>
    </source>
</evidence>
<organism evidence="3 4">
    <name type="scientific">Streptomyces cacaoi</name>
    <dbReference type="NCBI Taxonomy" id="1898"/>
    <lineage>
        <taxon>Bacteria</taxon>
        <taxon>Bacillati</taxon>
        <taxon>Actinomycetota</taxon>
        <taxon>Actinomycetes</taxon>
        <taxon>Kitasatosporales</taxon>
        <taxon>Streptomycetaceae</taxon>
        <taxon>Streptomyces</taxon>
    </lineage>
</organism>
<comment type="caution">
    <text evidence="3">The sequence shown here is derived from an EMBL/GenBank/DDBJ whole genome shotgun (WGS) entry which is preliminary data.</text>
</comment>
<evidence type="ECO:0008006" key="5">
    <source>
        <dbReference type="Google" id="ProtNLM"/>
    </source>
</evidence>
<feature type="region of interest" description="Disordered" evidence="1">
    <location>
        <begin position="235"/>
        <end position="261"/>
    </location>
</feature>
<keyword evidence="4" id="KW-1185">Reference proteome</keyword>
<keyword evidence="2" id="KW-0472">Membrane</keyword>
<feature type="region of interest" description="Disordered" evidence="1">
    <location>
        <begin position="292"/>
        <end position="377"/>
    </location>
</feature>
<feature type="compositionally biased region" description="Gly residues" evidence="1">
    <location>
        <begin position="123"/>
        <end position="134"/>
    </location>
</feature>
<feature type="transmembrane region" description="Helical" evidence="2">
    <location>
        <begin position="208"/>
        <end position="230"/>
    </location>
</feature>
<protein>
    <recommendedName>
        <fullName evidence="5">Transmembrane protein</fullName>
    </recommendedName>
</protein>
<evidence type="ECO:0000313" key="3">
    <source>
        <dbReference type="EMBL" id="GEB53159.1"/>
    </source>
</evidence>
<evidence type="ECO:0000313" key="4">
    <source>
        <dbReference type="Proteomes" id="UP000319210"/>
    </source>
</evidence>
<evidence type="ECO:0000256" key="2">
    <source>
        <dbReference type="SAM" id="Phobius"/>
    </source>
</evidence>
<keyword evidence="2" id="KW-1133">Transmembrane helix</keyword>
<sequence length="377" mass="38120">MHMNSAPHLLQEDRPEFERILDEALRTASRRPGLSAVGHRLTVDELRTRALGATTAIAARAETEYRAFVRLRAELRRPGNAPSVLDGASTRTSRAAGAAEAAGVAGTGSTGSTDSVSGADSGAAGGPSGGGSDGAAGAEGADGRTGGVFAGGEGLLAEASGAGLMAMVSVLVPVLAGTAAVIFLLLGYALHLVTPEPAAAGPIRTVGWIFAGLAAAAVLIAMAGLLLTALRNGSSAVRAPRGGGPPGRRPGAGGGAPLHDGGLAAEVDRAREAWRAALLERGVVPFLREALADPRGAGPEPSGQLTGEWATLGYSHPGFSSRPATEVFDQEETRPRYSSPDFSRPGHGLQESGRTESGRPERRPEGGRPDHEGPAAP</sequence>
<accession>A0A4Y3R713</accession>
<feature type="compositionally biased region" description="Gly residues" evidence="1">
    <location>
        <begin position="241"/>
        <end position="256"/>
    </location>
</feature>
<dbReference type="RefSeq" id="WP_230988963.1">
    <property type="nucleotide sequence ID" value="NZ_BJMM01000044.1"/>
</dbReference>
<proteinExistence type="predicted"/>
<feature type="compositionally biased region" description="Low complexity" evidence="1">
    <location>
        <begin position="87"/>
        <end position="104"/>
    </location>
</feature>
<feature type="compositionally biased region" description="Low complexity" evidence="1">
    <location>
        <begin position="110"/>
        <end position="122"/>
    </location>
</feature>